<evidence type="ECO:0000313" key="1">
    <source>
        <dbReference type="EMBL" id="CAB4935759.1"/>
    </source>
</evidence>
<organism evidence="1">
    <name type="scientific">freshwater metagenome</name>
    <dbReference type="NCBI Taxonomy" id="449393"/>
    <lineage>
        <taxon>unclassified sequences</taxon>
        <taxon>metagenomes</taxon>
        <taxon>ecological metagenomes</taxon>
    </lineage>
</organism>
<dbReference type="EMBL" id="CAFBNB010000175">
    <property type="protein sequence ID" value="CAB4935759.1"/>
    <property type="molecule type" value="Genomic_DNA"/>
</dbReference>
<proteinExistence type="predicted"/>
<dbReference type="AlphaFoldDB" id="A0A6J7IY17"/>
<sequence>MGTYPTKWRPYMQAVKNGDLAMDAGVNRFAARYRMARQLREVSFEGISEKAQAGYTTGLRLSLAYAALDALETAIDSRLGSTLMPSADLSGRLRSSRSAALQEALRSPSASTRLGQRIQTLLSSPDHQDVRPAVERLRHVFVHGEFTPYGSGLATSVWIKRLVDDLAIETLAASDRRFTEWARASNDPPESDESTRVLPI</sequence>
<protein>
    <submittedName>
        <fullName evidence="1">Unannotated protein</fullName>
    </submittedName>
</protein>
<accession>A0A6J7IY17</accession>
<name>A0A6J7IY17_9ZZZZ</name>
<gene>
    <name evidence="1" type="ORF">UFOPK3720_00973</name>
</gene>
<reference evidence="1" key="1">
    <citation type="submission" date="2020-05" db="EMBL/GenBank/DDBJ databases">
        <authorList>
            <person name="Chiriac C."/>
            <person name="Salcher M."/>
            <person name="Ghai R."/>
            <person name="Kavagutti S V."/>
        </authorList>
    </citation>
    <scope>NUCLEOTIDE SEQUENCE</scope>
</reference>